<protein>
    <recommendedName>
        <fullName evidence="2">3-keto-alpha-glucoside-1,2-lyase/3-keto-2-hydroxy-glucal hydratase domain-containing protein</fullName>
    </recommendedName>
</protein>
<dbReference type="Proteomes" id="UP000239907">
    <property type="component" value="Unassembled WGS sequence"/>
</dbReference>
<feature type="domain" description="3-keto-alpha-glucoside-1,2-lyase/3-keto-2-hydroxy-glucal hydratase" evidence="2">
    <location>
        <begin position="26"/>
        <end position="209"/>
    </location>
</feature>
<feature type="signal peptide" evidence="1">
    <location>
        <begin position="1"/>
        <end position="19"/>
    </location>
</feature>
<evidence type="ECO:0000313" key="3">
    <source>
        <dbReference type="EMBL" id="PQJ29668.1"/>
    </source>
</evidence>
<proteinExistence type="predicted"/>
<gene>
    <name evidence="3" type="ORF">BSZ32_15000</name>
</gene>
<comment type="caution">
    <text evidence="3">The sequence shown here is derived from an EMBL/GenBank/DDBJ whole genome shotgun (WGS) entry which is preliminary data.</text>
</comment>
<name>A0A2S7U3S4_9BACT</name>
<evidence type="ECO:0000259" key="2">
    <source>
        <dbReference type="Pfam" id="PF06439"/>
    </source>
</evidence>
<evidence type="ECO:0000256" key="1">
    <source>
        <dbReference type="SAM" id="SignalP"/>
    </source>
</evidence>
<sequence>MNKLLLTLALAATTLVSSAAPSSVKATSLFDGKTLTGWKAVNPANAHYWSVVDGVITCSSGDKKMPTNTYLATEKNYADFEFRCLFRLSGDQKTGLINSGLQYRSGIHNGKIIGYQADIGKGYWGDIYDEHRRGKLVKGDLSTLKHLLKEDGWNSYTIRCTGDRHELYINGVKTCDWNETDKKFTTPGVIALQLHSGGIAKMEYKNIVIEEL</sequence>
<keyword evidence="1" id="KW-0732">Signal</keyword>
<dbReference type="InterPro" id="IPR010496">
    <property type="entry name" value="AL/BT2_dom"/>
</dbReference>
<dbReference type="AlphaFoldDB" id="A0A2S7U3S4"/>
<dbReference type="Pfam" id="PF06439">
    <property type="entry name" value="3keto-disac_hyd"/>
    <property type="match status" value="1"/>
</dbReference>
<dbReference type="GO" id="GO:0016787">
    <property type="term" value="F:hydrolase activity"/>
    <property type="evidence" value="ECO:0007669"/>
    <property type="project" value="InterPro"/>
</dbReference>
<evidence type="ECO:0000313" key="4">
    <source>
        <dbReference type="Proteomes" id="UP000239907"/>
    </source>
</evidence>
<dbReference type="EMBL" id="MQWA01000001">
    <property type="protein sequence ID" value="PQJ29668.1"/>
    <property type="molecule type" value="Genomic_DNA"/>
</dbReference>
<dbReference type="Gene3D" id="2.60.120.560">
    <property type="entry name" value="Exo-inulinase, domain 1"/>
    <property type="match status" value="1"/>
</dbReference>
<accession>A0A2S7U3S4</accession>
<feature type="chain" id="PRO_5015559488" description="3-keto-alpha-glucoside-1,2-lyase/3-keto-2-hydroxy-glucal hydratase domain-containing protein" evidence="1">
    <location>
        <begin position="20"/>
        <end position="212"/>
    </location>
</feature>
<dbReference type="OrthoDB" id="176168at2"/>
<organism evidence="3 4">
    <name type="scientific">Rubritalea profundi</name>
    <dbReference type="NCBI Taxonomy" id="1658618"/>
    <lineage>
        <taxon>Bacteria</taxon>
        <taxon>Pseudomonadati</taxon>
        <taxon>Verrucomicrobiota</taxon>
        <taxon>Verrucomicrobiia</taxon>
        <taxon>Verrucomicrobiales</taxon>
        <taxon>Rubritaleaceae</taxon>
        <taxon>Rubritalea</taxon>
    </lineage>
</organism>
<reference evidence="3 4" key="1">
    <citation type="submission" date="2016-12" db="EMBL/GenBank/DDBJ databases">
        <title>Study of bacterial adaptation to deep sea.</title>
        <authorList>
            <person name="Song J."/>
            <person name="Yoshizawa S."/>
            <person name="Kogure K."/>
        </authorList>
    </citation>
    <scope>NUCLEOTIDE SEQUENCE [LARGE SCALE GENOMIC DNA]</scope>
    <source>
        <strain evidence="3 4">SAORIC-165</strain>
    </source>
</reference>
<keyword evidence="4" id="KW-1185">Reference proteome</keyword>
<dbReference type="RefSeq" id="WP_105044176.1">
    <property type="nucleotide sequence ID" value="NZ_MQWA01000001.1"/>
</dbReference>